<evidence type="ECO:0000313" key="1">
    <source>
        <dbReference type="EMBL" id="WTW66182.1"/>
    </source>
</evidence>
<organism evidence="1">
    <name type="scientific">Streptomyces sp. NBC_00003</name>
    <dbReference type="NCBI Taxonomy" id="2903608"/>
    <lineage>
        <taxon>Bacteria</taxon>
        <taxon>Bacillati</taxon>
        <taxon>Actinomycetota</taxon>
        <taxon>Actinomycetes</taxon>
        <taxon>Kitasatosporales</taxon>
        <taxon>Streptomycetaceae</taxon>
        <taxon>Streptomyces</taxon>
    </lineage>
</organism>
<proteinExistence type="predicted"/>
<dbReference type="EMBL" id="CP108318">
    <property type="protein sequence ID" value="WTW66182.1"/>
    <property type="molecule type" value="Genomic_DNA"/>
</dbReference>
<protein>
    <submittedName>
        <fullName evidence="1">Uncharacterized protein</fullName>
    </submittedName>
</protein>
<reference evidence="1" key="1">
    <citation type="submission" date="2022-10" db="EMBL/GenBank/DDBJ databases">
        <title>The complete genomes of actinobacterial strains from the NBC collection.</title>
        <authorList>
            <person name="Joergensen T.S."/>
            <person name="Alvarez Arevalo M."/>
            <person name="Sterndorff E.B."/>
            <person name="Faurdal D."/>
            <person name="Vuksanovic O."/>
            <person name="Mourched A.-S."/>
            <person name="Charusanti P."/>
            <person name="Shaw S."/>
            <person name="Blin K."/>
            <person name="Weber T."/>
        </authorList>
    </citation>
    <scope>NUCLEOTIDE SEQUENCE</scope>
    <source>
        <strain evidence="1">NBC_00003</strain>
    </source>
</reference>
<accession>A0AAU2VF87</accession>
<gene>
    <name evidence="1" type="ORF">OG549_39270</name>
</gene>
<dbReference type="AlphaFoldDB" id="A0AAU2VF87"/>
<sequence>MLRVLARGVNGAARGFSQPGNLGSKLMSATVEGLADATGFNNTQGISLSGSLGFGIGFGGEISFVNTRTPDGRSQINLMYAGSTATAGWDFGASANVGIVKSNADDISQFKGTGGDKSGSIHPGVGLWGSHQNAIGTTNSKGDDVTTFEGGLGLGLGAEISTAFSQADGWTLWEQKKEK</sequence>
<name>A0AAU2VF87_9ACTN</name>